<keyword evidence="6" id="KW-0460">Magnesium</keyword>
<dbReference type="STRING" id="1423731.FC81_GL001878"/>
<evidence type="ECO:0000313" key="8">
    <source>
        <dbReference type="EMBL" id="KRL03620.1"/>
    </source>
</evidence>
<keyword evidence="9" id="KW-1185">Reference proteome</keyword>
<comment type="similarity">
    <text evidence="1 6 7">Belongs to the acetokinase family.</text>
</comment>
<dbReference type="Proteomes" id="UP000051621">
    <property type="component" value="Unassembled WGS sequence"/>
</dbReference>
<evidence type="ECO:0000256" key="4">
    <source>
        <dbReference type="ARBA" id="ARBA00022777"/>
    </source>
</evidence>
<evidence type="ECO:0000256" key="7">
    <source>
        <dbReference type="RuleBase" id="RU003835"/>
    </source>
</evidence>
<dbReference type="SUPFAM" id="SSF53067">
    <property type="entry name" value="Actin-like ATPase domain"/>
    <property type="match status" value="2"/>
</dbReference>
<feature type="binding site" evidence="6">
    <location>
        <position position="63"/>
    </location>
    <ligand>
        <name>ATP</name>
        <dbReference type="ChEBI" id="CHEBI:30616"/>
    </ligand>
</feature>
<evidence type="ECO:0000256" key="1">
    <source>
        <dbReference type="ARBA" id="ARBA00008748"/>
    </source>
</evidence>
<dbReference type="GO" id="GO:0005737">
    <property type="term" value="C:cytoplasm"/>
    <property type="evidence" value="ECO:0007669"/>
    <property type="project" value="UniProtKB-SubCell"/>
</dbReference>
<dbReference type="PANTHER" id="PTHR21060">
    <property type="entry name" value="ACETATE KINASE"/>
    <property type="match status" value="1"/>
</dbReference>
<dbReference type="GO" id="GO:0006085">
    <property type="term" value="P:acetyl-CoA biosynthetic process"/>
    <property type="evidence" value="ECO:0007669"/>
    <property type="project" value="UniProtKB-UniRule"/>
</dbReference>
<dbReference type="InterPro" id="IPR000890">
    <property type="entry name" value="Aliphatic_acid_kin_short-chain"/>
</dbReference>
<dbReference type="GO" id="GO:0005524">
    <property type="term" value="F:ATP binding"/>
    <property type="evidence" value="ECO:0007669"/>
    <property type="project" value="UniProtKB-KW"/>
</dbReference>
<dbReference type="CDD" id="cd24010">
    <property type="entry name" value="ASKHA_NBD_AcK_PK"/>
    <property type="match status" value="1"/>
</dbReference>
<keyword evidence="2 6" id="KW-0808">Transferase</keyword>
<feature type="binding site" evidence="6">
    <location>
        <begin position="254"/>
        <end position="258"/>
    </location>
    <ligand>
        <name>ATP</name>
        <dbReference type="ChEBI" id="CHEBI:30616"/>
    </ligand>
</feature>
<dbReference type="GO" id="GO:0006083">
    <property type="term" value="P:acetate metabolic process"/>
    <property type="evidence" value="ECO:0007669"/>
    <property type="project" value="TreeGrafter"/>
</dbReference>
<comment type="catalytic activity">
    <reaction evidence="6">
        <text>acetate + ATP = acetyl phosphate + ADP</text>
        <dbReference type="Rhea" id="RHEA:11352"/>
        <dbReference type="ChEBI" id="CHEBI:22191"/>
        <dbReference type="ChEBI" id="CHEBI:30089"/>
        <dbReference type="ChEBI" id="CHEBI:30616"/>
        <dbReference type="ChEBI" id="CHEBI:456216"/>
        <dbReference type="EC" id="2.7.2.1"/>
    </reaction>
</comment>
<sequence length="440" mass="49129">MNNRQKLGISILQVKFHRENGKIFLQRTAETKDELLYNLRRKKVEVRQLGKILLVNAGSSSVKWKLFESTNEEVIAKGLVERINMPGSIFEVAYGTKKYSENVDNLSYERAASMILEKLKALGIIAQLSEIMGIGHRVVAGGQVFKHAVKLTEDKMKELKGLNDFAPLHNPTEIEYIEIMQKVLPTIPQYAVFDSQFFTALPEMNAIYSIPYEYTKKFGVRRYGEHGISHDFLSKRAAVLLERPLSSLKMITLHLGSGASVAAEKDGKAFDTSMGFTPLTGLTMGTRAGDVDPSIIPYLMKKLDLSLEQILKMLNTESGLLGLSGISPDMRDYAEHKDDPRIKLTVDIFINRIVKYVGSYFAELGGLDALVFAGGIGENNVKLRAEIIARLKVLGFEIDPKLNQEGNEGVISSQSSKTEIMLIPTNEELAMVRQIKEILE</sequence>
<dbReference type="InterPro" id="IPR043129">
    <property type="entry name" value="ATPase_NBD"/>
</dbReference>
<reference evidence="8 9" key="1">
    <citation type="journal article" date="2015" name="Genome Announc.">
        <title>Expanding the biotechnology potential of lactobacilli through comparative genomics of 213 strains and associated genera.</title>
        <authorList>
            <person name="Sun Z."/>
            <person name="Harris H.M."/>
            <person name="McCann A."/>
            <person name="Guo C."/>
            <person name="Argimon S."/>
            <person name="Zhang W."/>
            <person name="Yang X."/>
            <person name="Jeffery I.B."/>
            <person name="Cooney J.C."/>
            <person name="Kagawa T.F."/>
            <person name="Liu W."/>
            <person name="Song Y."/>
            <person name="Salvetti E."/>
            <person name="Wrobel A."/>
            <person name="Rasinkangas P."/>
            <person name="Parkhill J."/>
            <person name="Rea M.C."/>
            <person name="O'Sullivan O."/>
            <person name="Ritari J."/>
            <person name="Douillard F.P."/>
            <person name="Paul Ross R."/>
            <person name="Yang R."/>
            <person name="Briner A.E."/>
            <person name="Felis G.E."/>
            <person name="de Vos W.M."/>
            <person name="Barrangou R."/>
            <person name="Klaenhammer T.R."/>
            <person name="Caufield P.W."/>
            <person name="Cui Y."/>
            <person name="Zhang H."/>
            <person name="O'Toole P.W."/>
        </authorList>
    </citation>
    <scope>NUCLEOTIDE SEQUENCE [LARGE SCALE GENOMIC DNA]</scope>
    <source>
        <strain evidence="8 9">DSM 19910</strain>
    </source>
</reference>
<evidence type="ECO:0000256" key="5">
    <source>
        <dbReference type="ARBA" id="ARBA00022840"/>
    </source>
</evidence>
<protein>
    <recommendedName>
        <fullName evidence="6">Acetate kinase</fullName>
        <ecNumber evidence="6">2.7.2.1</ecNumber>
    </recommendedName>
    <alternativeName>
        <fullName evidence="6">Acetokinase</fullName>
    </alternativeName>
</protein>
<evidence type="ECO:0000256" key="2">
    <source>
        <dbReference type="ARBA" id="ARBA00022679"/>
    </source>
</evidence>
<dbReference type="EMBL" id="AZEF01000002">
    <property type="protein sequence ID" value="KRL03620.1"/>
    <property type="molecule type" value="Genomic_DNA"/>
</dbReference>
<dbReference type="PROSITE" id="PS01076">
    <property type="entry name" value="ACETATE_KINASE_2"/>
    <property type="match status" value="1"/>
</dbReference>
<comment type="function">
    <text evidence="6">Catalyzes the formation of acetyl phosphate from acetate and ATP. Can also catalyze the reverse reaction.</text>
</comment>
<gene>
    <name evidence="6" type="primary">ackA</name>
    <name evidence="8" type="ORF">FC81_GL001878</name>
</gene>
<feature type="binding site" evidence="6">
    <location>
        <begin position="375"/>
        <end position="379"/>
    </location>
    <ligand>
        <name>ATP</name>
        <dbReference type="ChEBI" id="CHEBI:30616"/>
    </ligand>
</feature>
<evidence type="ECO:0000256" key="3">
    <source>
        <dbReference type="ARBA" id="ARBA00022741"/>
    </source>
</evidence>
<keyword evidence="6" id="KW-0963">Cytoplasm</keyword>
<dbReference type="HAMAP" id="MF_00020">
    <property type="entry name" value="Acetate_kinase"/>
    <property type="match status" value="1"/>
</dbReference>
<comment type="pathway">
    <text evidence="6">Metabolic intermediate biosynthesis; acetyl-CoA biosynthesis; acetyl-CoA from acetate: step 1/2.</text>
</comment>
<dbReference type="Gene3D" id="3.30.420.40">
    <property type="match status" value="2"/>
</dbReference>
<proteinExistence type="inferred from homology"/>
<feature type="binding site" evidence="6">
    <location>
        <position position="427"/>
    </location>
    <ligand>
        <name>Mg(2+)</name>
        <dbReference type="ChEBI" id="CHEBI:18420"/>
    </ligand>
</feature>
<feature type="site" description="Transition state stabilizer" evidence="6">
    <location>
        <position position="287"/>
    </location>
</feature>
<dbReference type="InterPro" id="IPR004372">
    <property type="entry name" value="Ac/propionate_kinase"/>
</dbReference>
<dbReference type="Pfam" id="PF00871">
    <property type="entry name" value="Acetate_kinase"/>
    <property type="match status" value="1"/>
</dbReference>
<name>A0A0R1MCQ3_9LACO</name>
<keyword evidence="4 6" id="KW-0418">Kinase</keyword>
<feature type="binding site" evidence="6">
    <location>
        <position position="137"/>
    </location>
    <ligand>
        <name>substrate</name>
    </ligand>
</feature>
<comment type="caution">
    <text evidence="8">The sequence shown here is derived from an EMBL/GenBank/DDBJ whole genome shotgun (WGS) entry which is preliminary data.</text>
</comment>
<dbReference type="PANTHER" id="PTHR21060:SF15">
    <property type="entry name" value="ACETATE KINASE-RELATED"/>
    <property type="match status" value="1"/>
</dbReference>
<organism evidence="8 9">
    <name type="scientific">Liquorilactobacillus capillatus DSM 19910</name>
    <dbReference type="NCBI Taxonomy" id="1423731"/>
    <lineage>
        <taxon>Bacteria</taxon>
        <taxon>Bacillati</taxon>
        <taxon>Bacillota</taxon>
        <taxon>Bacilli</taxon>
        <taxon>Lactobacillales</taxon>
        <taxon>Lactobacillaceae</taxon>
        <taxon>Liquorilactobacillus</taxon>
    </lineage>
</organism>
<dbReference type="PROSITE" id="PS01075">
    <property type="entry name" value="ACETATE_KINASE_1"/>
    <property type="match status" value="1"/>
</dbReference>
<feature type="binding site" evidence="6">
    <location>
        <position position="56"/>
    </location>
    <ligand>
        <name>Mg(2+)</name>
        <dbReference type="ChEBI" id="CHEBI:18420"/>
    </ligand>
</feature>
<dbReference type="PRINTS" id="PR00471">
    <property type="entry name" value="ACETATEKNASE"/>
</dbReference>
<dbReference type="UniPathway" id="UPA00340">
    <property type="reaction ID" value="UER00458"/>
</dbReference>
<accession>A0A0R1MCQ3</accession>
<comment type="cofactor">
    <cofactor evidence="6">
        <name>Mg(2+)</name>
        <dbReference type="ChEBI" id="CHEBI:18420"/>
    </cofactor>
    <cofactor evidence="6">
        <name>Mn(2+)</name>
        <dbReference type="ChEBI" id="CHEBI:29035"/>
    </cofactor>
    <text evidence="6">Mg(2+). Can also accept Mn(2+).</text>
</comment>
<dbReference type="PIRSF" id="PIRSF000722">
    <property type="entry name" value="Acetate_prop_kin"/>
    <property type="match status" value="1"/>
</dbReference>
<feature type="site" description="Transition state stabilizer" evidence="6">
    <location>
        <position position="226"/>
    </location>
</feature>
<dbReference type="InterPro" id="IPR023865">
    <property type="entry name" value="Aliphatic_acid_kinase_CS"/>
</dbReference>
<dbReference type="NCBIfam" id="TIGR00016">
    <property type="entry name" value="ackA"/>
    <property type="match status" value="1"/>
</dbReference>
<feature type="binding site" evidence="6">
    <location>
        <begin position="329"/>
        <end position="331"/>
    </location>
    <ligand>
        <name>ATP</name>
        <dbReference type="ChEBI" id="CHEBI:30616"/>
    </ligand>
</feature>
<comment type="subunit">
    <text evidence="6">Homodimer.</text>
</comment>
<dbReference type="GO" id="GO:0000287">
    <property type="term" value="F:magnesium ion binding"/>
    <property type="evidence" value="ECO:0007669"/>
    <property type="project" value="UniProtKB-UniRule"/>
</dbReference>
<evidence type="ECO:0000256" key="6">
    <source>
        <dbReference type="HAMAP-Rule" id="MF_00020"/>
    </source>
</evidence>
<dbReference type="AlphaFoldDB" id="A0A0R1MCQ3"/>
<dbReference type="GO" id="GO:0008776">
    <property type="term" value="F:acetate kinase activity"/>
    <property type="evidence" value="ECO:0007669"/>
    <property type="project" value="UniProtKB-UniRule"/>
</dbReference>
<evidence type="ECO:0000313" key="9">
    <source>
        <dbReference type="Proteomes" id="UP000051621"/>
    </source>
</evidence>
<keyword evidence="3 6" id="KW-0547">Nucleotide-binding</keyword>
<dbReference type="EC" id="2.7.2.1" evidence="6"/>
<keyword evidence="6" id="KW-0479">Metal-binding</keyword>
<comment type="subcellular location">
    <subcellularLocation>
        <location evidence="6">Cytoplasm</location>
    </subcellularLocation>
</comment>
<feature type="active site" description="Proton donor/acceptor" evidence="6">
    <location>
        <position position="194"/>
    </location>
</feature>
<dbReference type="PATRIC" id="fig|1423731.3.peg.1927"/>
<keyword evidence="5 6" id="KW-0067">ATP-binding</keyword>